<dbReference type="OMA" id="FCLNAAH"/>
<organism evidence="2 3">
    <name type="scientific">Dacryopinax primogenitus (strain DJM 731)</name>
    <name type="common">Brown rot fungus</name>
    <dbReference type="NCBI Taxonomy" id="1858805"/>
    <lineage>
        <taxon>Eukaryota</taxon>
        <taxon>Fungi</taxon>
        <taxon>Dikarya</taxon>
        <taxon>Basidiomycota</taxon>
        <taxon>Agaricomycotina</taxon>
        <taxon>Dacrymycetes</taxon>
        <taxon>Dacrymycetales</taxon>
        <taxon>Dacrymycetaceae</taxon>
        <taxon>Dacryopinax</taxon>
    </lineage>
</organism>
<dbReference type="InterPro" id="IPR050246">
    <property type="entry name" value="Class_II_FBP_aldolase"/>
</dbReference>
<dbReference type="GeneID" id="63682621"/>
<dbReference type="AlphaFoldDB" id="M5G6I8"/>
<dbReference type="HOGENOM" id="CLU_040088_4_1_1"/>
<dbReference type="GO" id="GO:0006096">
    <property type="term" value="P:glycolytic process"/>
    <property type="evidence" value="ECO:0007669"/>
    <property type="project" value="UniProtKB-UniPathway"/>
</dbReference>
<dbReference type="UniPathway" id="UPA00109">
    <property type="reaction ID" value="UER00183"/>
</dbReference>
<dbReference type="STRING" id="1858805.M5G6I8"/>
<dbReference type="PIRSF" id="PIRSF001359">
    <property type="entry name" value="F_bP_aldolase_II"/>
    <property type="match status" value="1"/>
</dbReference>
<dbReference type="PANTHER" id="PTHR30304">
    <property type="entry name" value="D-TAGATOSE-1,6-BISPHOSPHATE ALDOLASE"/>
    <property type="match status" value="1"/>
</dbReference>
<proteinExistence type="inferred from homology"/>
<accession>M5G6I8</accession>
<dbReference type="InterPro" id="IPR000771">
    <property type="entry name" value="FBA_II"/>
</dbReference>
<dbReference type="Pfam" id="PF01116">
    <property type="entry name" value="F_bP_aldolase"/>
    <property type="match status" value="1"/>
</dbReference>
<dbReference type="PANTHER" id="PTHR30304:SF0">
    <property type="entry name" value="D-TAGATOSE-1,6-BISPHOSPHATE ALDOLASE SUBUNIT GATY-RELATED"/>
    <property type="match status" value="1"/>
</dbReference>
<dbReference type="SUPFAM" id="SSF51569">
    <property type="entry name" value="Aldolase"/>
    <property type="match status" value="1"/>
</dbReference>
<comment type="catalytic activity">
    <reaction evidence="1">
        <text>beta-D-fructose 1,6-bisphosphate = D-glyceraldehyde 3-phosphate + dihydroxyacetone phosphate</text>
        <dbReference type="Rhea" id="RHEA:14729"/>
        <dbReference type="ChEBI" id="CHEBI:32966"/>
        <dbReference type="ChEBI" id="CHEBI:57642"/>
        <dbReference type="ChEBI" id="CHEBI:59776"/>
        <dbReference type="EC" id="4.1.2.13"/>
    </reaction>
</comment>
<dbReference type="EC" id="4.1.2.13" evidence="1"/>
<evidence type="ECO:0000313" key="3">
    <source>
        <dbReference type="Proteomes" id="UP000030653"/>
    </source>
</evidence>
<dbReference type="RefSeq" id="XP_040626280.1">
    <property type="nucleotide sequence ID" value="XM_040767559.1"/>
</dbReference>
<keyword evidence="1" id="KW-0324">Glycolysis</keyword>
<protein>
    <recommendedName>
        <fullName evidence="1">Fructose-bisphosphate aldolase</fullName>
        <shortName evidence="1">FBP aldolase</shortName>
        <ecNumber evidence="1">4.1.2.13</ecNumber>
    </recommendedName>
</protein>
<keyword evidence="1" id="KW-0456">Lyase</keyword>
<keyword evidence="1" id="KW-0479">Metal-binding</keyword>
<dbReference type="Proteomes" id="UP000030653">
    <property type="component" value="Unassembled WGS sequence"/>
</dbReference>
<dbReference type="Gene3D" id="3.20.20.70">
    <property type="entry name" value="Aldolase class I"/>
    <property type="match status" value="1"/>
</dbReference>
<comment type="similarity">
    <text evidence="1">Belongs to the class II fructose-bisphosphate aldolase family.</text>
</comment>
<sequence>MSSTIVTPENNRTLAILKKAKEGNYGVIGMVCYDMDSVMGFRDACEKANTPGIIMLFPISARYGGSQFVAFCRDIAHQAKVPMSLHMDHAVEIADIDFMFDIAEKQGIKLDSIMIDSSRCDTEEEGIAMVKKYVDRANKLGMAIEVELGRLEGGEAGLAAIAEGKQTDPEDADHFIRETGAQILAPSIGNLHGHYINPPNFNQEILKTLKTTYAQSNTYICLHGTDELPDSLFQECVKNGVTKMNMNSWMRDPYMDAYKHALVEGKPLPDVHNIGVKAFADAAERFFPLFGSAGKA</sequence>
<name>M5G6I8_DACPD</name>
<dbReference type="GO" id="GO:0004332">
    <property type="term" value="F:fructose-bisphosphate aldolase activity"/>
    <property type="evidence" value="ECO:0007669"/>
    <property type="project" value="UniProtKB-EC"/>
</dbReference>
<dbReference type="GO" id="GO:0008270">
    <property type="term" value="F:zinc ion binding"/>
    <property type="evidence" value="ECO:0007669"/>
    <property type="project" value="UniProtKB-UniRule"/>
</dbReference>
<comment type="cofactor">
    <cofactor evidence="1">
        <name>Zn(2+)</name>
        <dbReference type="ChEBI" id="CHEBI:29105"/>
    </cofactor>
    <text evidence="1">Binds 2 Zn(2+) ions per subunit. One is catalytic and the other provides a structural contribution.</text>
</comment>
<dbReference type="OrthoDB" id="2558351at2759"/>
<evidence type="ECO:0000256" key="1">
    <source>
        <dbReference type="RuleBase" id="RU366023"/>
    </source>
</evidence>
<gene>
    <name evidence="2" type="ORF">DACRYDRAFT_101463</name>
</gene>
<comment type="function">
    <text evidence="1">Catalyzes the aldol condensation of dihydroxyacetone phosphate (DHAP or glycerone-phosphate) with glyceraldehyde 3-phosphate (G3P) to form fructose 1,6-bisphosphate (FBP) in gluconeogenesis and the reverse reaction in glycolysis.</text>
</comment>
<keyword evidence="1" id="KW-0862">Zinc</keyword>
<comment type="pathway">
    <text evidence="1">Carbohydrate degradation; glycolysis; D-glyceraldehyde 3-phosphate and glycerone phosphate from D-glucose: step 4/4.</text>
</comment>
<dbReference type="EMBL" id="JH795870">
    <property type="protein sequence ID" value="EJT99382.1"/>
    <property type="molecule type" value="Genomic_DNA"/>
</dbReference>
<evidence type="ECO:0000313" key="2">
    <source>
        <dbReference type="EMBL" id="EJT99382.1"/>
    </source>
</evidence>
<dbReference type="InterPro" id="IPR013785">
    <property type="entry name" value="Aldolase_TIM"/>
</dbReference>
<reference evidence="2 3" key="1">
    <citation type="journal article" date="2012" name="Science">
        <title>The Paleozoic origin of enzymatic lignin decomposition reconstructed from 31 fungal genomes.</title>
        <authorList>
            <person name="Floudas D."/>
            <person name="Binder M."/>
            <person name="Riley R."/>
            <person name="Barry K."/>
            <person name="Blanchette R.A."/>
            <person name="Henrissat B."/>
            <person name="Martinez A.T."/>
            <person name="Otillar R."/>
            <person name="Spatafora J.W."/>
            <person name="Yadav J.S."/>
            <person name="Aerts A."/>
            <person name="Benoit I."/>
            <person name="Boyd A."/>
            <person name="Carlson A."/>
            <person name="Copeland A."/>
            <person name="Coutinho P.M."/>
            <person name="de Vries R.P."/>
            <person name="Ferreira P."/>
            <person name="Findley K."/>
            <person name="Foster B."/>
            <person name="Gaskell J."/>
            <person name="Glotzer D."/>
            <person name="Gorecki P."/>
            <person name="Heitman J."/>
            <person name="Hesse C."/>
            <person name="Hori C."/>
            <person name="Igarashi K."/>
            <person name="Jurgens J.A."/>
            <person name="Kallen N."/>
            <person name="Kersten P."/>
            <person name="Kohler A."/>
            <person name="Kuees U."/>
            <person name="Kumar T.K.A."/>
            <person name="Kuo A."/>
            <person name="LaButti K."/>
            <person name="Larrondo L.F."/>
            <person name="Lindquist E."/>
            <person name="Ling A."/>
            <person name="Lombard V."/>
            <person name="Lucas S."/>
            <person name="Lundell T."/>
            <person name="Martin R."/>
            <person name="McLaughlin D.J."/>
            <person name="Morgenstern I."/>
            <person name="Morin E."/>
            <person name="Murat C."/>
            <person name="Nagy L.G."/>
            <person name="Nolan M."/>
            <person name="Ohm R.A."/>
            <person name="Patyshakuliyeva A."/>
            <person name="Rokas A."/>
            <person name="Ruiz-Duenas F.J."/>
            <person name="Sabat G."/>
            <person name="Salamov A."/>
            <person name="Samejima M."/>
            <person name="Schmutz J."/>
            <person name="Slot J.C."/>
            <person name="St John F."/>
            <person name="Stenlid J."/>
            <person name="Sun H."/>
            <person name="Sun S."/>
            <person name="Syed K."/>
            <person name="Tsang A."/>
            <person name="Wiebenga A."/>
            <person name="Young D."/>
            <person name="Pisabarro A."/>
            <person name="Eastwood D.C."/>
            <person name="Martin F."/>
            <person name="Cullen D."/>
            <person name="Grigoriev I.V."/>
            <person name="Hibbett D.S."/>
        </authorList>
    </citation>
    <scope>NUCLEOTIDE SEQUENCE [LARGE SCALE GENOMIC DNA]</scope>
    <source>
        <strain evidence="2 3">DJM-731 SS1</strain>
    </source>
</reference>
<keyword evidence="3" id="KW-1185">Reference proteome</keyword>